<keyword evidence="2" id="KW-0012">Acyltransferase</keyword>
<dbReference type="PROSITE" id="PS51186">
    <property type="entry name" value="GNAT"/>
    <property type="match status" value="1"/>
</dbReference>
<evidence type="ECO:0000313" key="5">
    <source>
        <dbReference type="Proteomes" id="UP000218366"/>
    </source>
</evidence>
<dbReference type="InterPro" id="IPR000182">
    <property type="entry name" value="GNAT_dom"/>
</dbReference>
<comment type="caution">
    <text evidence="4">The sequence shown here is derived from an EMBL/GenBank/DDBJ whole genome shotgun (WGS) entry which is preliminary data.</text>
</comment>
<name>A0A2A4B676_9SPHN</name>
<dbReference type="InterPro" id="IPR050832">
    <property type="entry name" value="Bact_Acetyltransf"/>
</dbReference>
<feature type="domain" description="N-acetyltransferase" evidence="3">
    <location>
        <begin position="6"/>
        <end position="177"/>
    </location>
</feature>
<reference evidence="4 5" key="1">
    <citation type="submission" date="2017-09" db="EMBL/GenBank/DDBJ databases">
        <title>Sphingomonas spermidinifaciens 9NM-10, whole genome shotgun sequence.</title>
        <authorList>
            <person name="Feng G."/>
            <person name="Zhu H."/>
        </authorList>
    </citation>
    <scope>NUCLEOTIDE SEQUENCE [LARGE SCALE GENOMIC DNA]</scope>
    <source>
        <strain evidence="4 5">9NM-10</strain>
    </source>
</reference>
<dbReference type="AlphaFoldDB" id="A0A2A4B676"/>
<dbReference type="PANTHER" id="PTHR43877">
    <property type="entry name" value="AMINOALKYLPHOSPHONATE N-ACETYLTRANSFERASE-RELATED-RELATED"/>
    <property type="match status" value="1"/>
</dbReference>
<evidence type="ECO:0000256" key="2">
    <source>
        <dbReference type="ARBA" id="ARBA00023315"/>
    </source>
</evidence>
<evidence type="ECO:0000313" key="4">
    <source>
        <dbReference type="EMBL" id="PCD03268.1"/>
    </source>
</evidence>
<keyword evidence="5" id="KW-1185">Reference proteome</keyword>
<proteinExistence type="predicted"/>
<sequence>MGMRTDRFRTAVAADIPALHALIESAYRGDSARGGWTHEADLLGGQRTDAAALAEMIADPAQRVLIAGDDAPTGCVAITAKPPATAYLGMLTVRPDLQGGGLGRALIAAAEDAARAIFAAEVMEMTVIRQRPELIAWYERRGYGQTGERRPFPHGDERFGVPVDPDLEFVVLEKPLR</sequence>
<dbReference type="Gene3D" id="3.40.630.30">
    <property type="match status" value="1"/>
</dbReference>
<dbReference type="InterPro" id="IPR016181">
    <property type="entry name" value="Acyl_CoA_acyltransferase"/>
</dbReference>
<dbReference type="GO" id="GO:0016747">
    <property type="term" value="F:acyltransferase activity, transferring groups other than amino-acyl groups"/>
    <property type="evidence" value="ECO:0007669"/>
    <property type="project" value="InterPro"/>
</dbReference>
<dbReference type="Pfam" id="PF00583">
    <property type="entry name" value="Acetyltransf_1"/>
    <property type="match status" value="1"/>
</dbReference>
<protein>
    <submittedName>
        <fullName evidence="4">GNAT family N-acetyltransferase</fullName>
    </submittedName>
</protein>
<dbReference type="SUPFAM" id="SSF55729">
    <property type="entry name" value="Acyl-CoA N-acyltransferases (Nat)"/>
    <property type="match status" value="1"/>
</dbReference>
<evidence type="ECO:0000259" key="3">
    <source>
        <dbReference type="PROSITE" id="PS51186"/>
    </source>
</evidence>
<accession>A0A2A4B676</accession>
<organism evidence="4 5">
    <name type="scientific">Sphingomonas spermidinifaciens</name>
    <dbReference type="NCBI Taxonomy" id="1141889"/>
    <lineage>
        <taxon>Bacteria</taxon>
        <taxon>Pseudomonadati</taxon>
        <taxon>Pseudomonadota</taxon>
        <taxon>Alphaproteobacteria</taxon>
        <taxon>Sphingomonadales</taxon>
        <taxon>Sphingomonadaceae</taxon>
        <taxon>Sphingomonas</taxon>
    </lineage>
</organism>
<keyword evidence="1 4" id="KW-0808">Transferase</keyword>
<evidence type="ECO:0000256" key="1">
    <source>
        <dbReference type="ARBA" id="ARBA00022679"/>
    </source>
</evidence>
<dbReference type="Proteomes" id="UP000218366">
    <property type="component" value="Unassembled WGS sequence"/>
</dbReference>
<gene>
    <name evidence="4" type="ORF">COC42_02330</name>
</gene>
<dbReference type="OrthoDB" id="119501at2"/>
<dbReference type="EMBL" id="NWMW01000001">
    <property type="protein sequence ID" value="PCD03268.1"/>
    <property type="molecule type" value="Genomic_DNA"/>
</dbReference>